<keyword evidence="2" id="KW-1185">Reference proteome</keyword>
<dbReference type="EMBL" id="KV722589">
    <property type="protein sequence ID" value="OCH85352.1"/>
    <property type="molecule type" value="Genomic_DNA"/>
</dbReference>
<evidence type="ECO:0000313" key="1">
    <source>
        <dbReference type="EMBL" id="OCH85352.1"/>
    </source>
</evidence>
<dbReference type="Proteomes" id="UP000250043">
    <property type="component" value="Unassembled WGS sequence"/>
</dbReference>
<sequence length="138" mass="15077">MGCLEIVEQEDNQLHRRLLPHSGRPSRRSRARSLRTSLRNADFLTVASFVYHLHRLAPAQGQTHAGLLTSCVAFTGRGRASMGALQACGDVHDDLAKTFVGTQCQVIPYFLVDKCPCLLALASSLPRSSPSFRGLQST</sequence>
<reference evidence="1 2" key="1">
    <citation type="submission" date="2016-07" db="EMBL/GenBank/DDBJ databases">
        <title>Draft genome of the white-rot fungus Obba rivulosa 3A-2.</title>
        <authorList>
            <consortium name="DOE Joint Genome Institute"/>
            <person name="Miettinen O."/>
            <person name="Riley R."/>
            <person name="Acob R."/>
            <person name="Barry K."/>
            <person name="Cullen D."/>
            <person name="De Vries R."/>
            <person name="Hainaut M."/>
            <person name="Hatakka A."/>
            <person name="Henrissat B."/>
            <person name="Hilden K."/>
            <person name="Kuo R."/>
            <person name="Labutti K."/>
            <person name="Lipzen A."/>
            <person name="Makela M.R."/>
            <person name="Sandor L."/>
            <person name="Spatafora J.W."/>
            <person name="Grigoriev I.V."/>
            <person name="Hibbett D.S."/>
        </authorList>
    </citation>
    <scope>NUCLEOTIDE SEQUENCE [LARGE SCALE GENOMIC DNA]</scope>
    <source>
        <strain evidence="1 2">3A-2</strain>
    </source>
</reference>
<evidence type="ECO:0000313" key="2">
    <source>
        <dbReference type="Proteomes" id="UP000250043"/>
    </source>
</evidence>
<dbReference type="AlphaFoldDB" id="A0A8E2ANQ6"/>
<gene>
    <name evidence="1" type="ORF">OBBRIDRAFT_320068</name>
</gene>
<name>A0A8E2ANQ6_9APHY</name>
<organism evidence="1 2">
    <name type="scientific">Obba rivulosa</name>
    <dbReference type="NCBI Taxonomy" id="1052685"/>
    <lineage>
        <taxon>Eukaryota</taxon>
        <taxon>Fungi</taxon>
        <taxon>Dikarya</taxon>
        <taxon>Basidiomycota</taxon>
        <taxon>Agaricomycotina</taxon>
        <taxon>Agaricomycetes</taxon>
        <taxon>Polyporales</taxon>
        <taxon>Gelatoporiaceae</taxon>
        <taxon>Obba</taxon>
    </lineage>
</organism>
<accession>A0A8E2ANQ6</accession>
<protein>
    <submittedName>
        <fullName evidence="1">Uncharacterized protein</fullName>
    </submittedName>
</protein>
<proteinExistence type="predicted"/>